<reference evidence="4" key="1">
    <citation type="journal article" date="2019" name="Int. J. Syst. Evol. Microbiol.">
        <title>The Global Catalogue of Microorganisms (GCM) 10K type strain sequencing project: providing services to taxonomists for standard genome sequencing and annotation.</title>
        <authorList>
            <consortium name="The Broad Institute Genomics Platform"/>
            <consortium name="The Broad Institute Genome Sequencing Center for Infectious Disease"/>
            <person name="Wu L."/>
            <person name="Ma J."/>
        </authorList>
    </citation>
    <scope>NUCLEOTIDE SEQUENCE [LARGE SCALE GENOMIC DNA]</scope>
    <source>
        <strain evidence="4">KCTC 13193</strain>
    </source>
</reference>
<evidence type="ECO:0008006" key="5">
    <source>
        <dbReference type="Google" id="ProtNLM"/>
    </source>
</evidence>
<gene>
    <name evidence="3" type="ORF">ACFODW_01810</name>
</gene>
<protein>
    <recommendedName>
        <fullName evidence="5">DUF2304 domain-containing protein</fullName>
    </recommendedName>
</protein>
<accession>A0ABV7A210</accession>
<keyword evidence="4" id="KW-1185">Reference proteome</keyword>
<proteinExistence type="predicted"/>
<evidence type="ECO:0000313" key="4">
    <source>
        <dbReference type="Proteomes" id="UP001595387"/>
    </source>
</evidence>
<keyword evidence="2" id="KW-0812">Transmembrane</keyword>
<keyword evidence="2" id="KW-1133">Transmembrane helix</keyword>
<evidence type="ECO:0000313" key="3">
    <source>
        <dbReference type="EMBL" id="MFC2947101.1"/>
    </source>
</evidence>
<evidence type="ECO:0000256" key="1">
    <source>
        <dbReference type="SAM" id="MobiDB-lite"/>
    </source>
</evidence>
<evidence type="ECO:0000256" key="2">
    <source>
        <dbReference type="SAM" id="Phobius"/>
    </source>
</evidence>
<dbReference type="Proteomes" id="UP001595387">
    <property type="component" value="Unassembled WGS sequence"/>
</dbReference>
<comment type="caution">
    <text evidence="3">The sequence shown here is derived from an EMBL/GenBank/DDBJ whole genome shotgun (WGS) entry which is preliminary data.</text>
</comment>
<name>A0ABV7A210_9BACI</name>
<keyword evidence="2" id="KW-0472">Membrane</keyword>
<dbReference type="EMBL" id="JBHRRZ010000002">
    <property type="protein sequence ID" value="MFC2947101.1"/>
    <property type="molecule type" value="Genomic_DNA"/>
</dbReference>
<organism evidence="3 4">
    <name type="scientific">Virgibacillus sediminis</name>
    <dbReference type="NCBI Taxonomy" id="202260"/>
    <lineage>
        <taxon>Bacteria</taxon>
        <taxon>Bacillati</taxon>
        <taxon>Bacillota</taxon>
        <taxon>Bacilli</taxon>
        <taxon>Bacillales</taxon>
        <taxon>Bacillaceae</taxon>
        <taxon>Virgibacillus</taxon>
    </lineage>
</organism>
<sequence length="134" mass="15405">MESVPLSLWIIFCLFLLATLASAVYCIVRGRSLNLSYLTVVITLALPVISLLFAAQRPRDMTEWGYFWSQLVGGNILAVLILASLLYLGAWWLRLFEGEKYVVAWYRELRNRMGKKDETAKERRSRQGKTRDGT</sequence>
<feature type="transmembrane region" description="Helical" evidence="2">
    <location>
        <begin position="35"/>
        <end position="55"/>
    </location>
</feature>
<dbReference type="RefSeq" id="WP_390302039.1">
    <property type="nucleotide sequence ID" value="NZ_JBHRRZ010000002.1"/>
</dbReference>
<feature type="transmembrane region" description="Helical" evidence="2">
    <location>
        <begin position="67"/>
        <end position="93"/>
    </location>
</feature>
<feature type="region of interest" description="Disordered" evidence="1">
    <location>
        <begin position="115"/>
        <end position="134"/>
    </location>
</feature>
<feature type="transmembrane region" description="Helical" evidence="2">
    <location>
        <begin position="6"/>
        <end position="28"/>
    </location>
</feature>